<dbReference type="PRINTS" id="PR00176">
    <property type="entry name" value="NANEUSMPORT"/>
</dbReference>
<feature type="transmembrane region" description="Helical" evidence="6">
    <location>
        <begin position="137"/>
        <end position="164"/>
    </location>
</feature>
<evidence type="ECO:0000256" key="5">
    <source>
        <dbReference type="ARBA" id="ARBA00023136"/>
    </source>
</evidence>
<keyword evidence="8" id="KW-1185">Reference proteome</keyword>
<keyword evidence="2" id="KW-0813">Transport</keyword>
<comment type="subcellular location">
    <subcellularLocation>
        <location evidence="1">Membrane</location>
        <topology evidence="1">Multi-pass membrane protein</topology>
    </subcellularLocation>
</comment>
<reference evidence="7 8" key="1">
    <citation type="journal article" date="2019" name="Int. J. Syst. Evol. Microbiol.">
        <title>The Global Catalogue of Microorganisms (GCM) 10K type strain sequencing project: providing services to taxonomists for standard genome sequencing and annotation.</title>
        <authorList>
            <consortium name="The Broad Institute Genomics Platform"/>
            <consortium name="The Broad Institute Genome Sequencing Center for Infectious Disease"/>
            <person name="Wu L."/>
            <person name="Ma J."/>
        </authorList>
    </citation>
    <scope>NUCLEOTIDE SEQUENCE [LARGE SCALE GENOMIC DNA]</scope>
    <source>
        <strain evidence="7 8">JCM 17504</strain>
    </source>
</reference>
<dbReference type="Proteomes" id="UP001501729">
    <property type="component" value="Unassembled WGS sequence"/>
</dbReference>
<dbReference type="EMBL" id="BAABKX010000001">
    <property type="protein sequence ID" value="GAA5043752.1"/>
    <property type="molecule type" value="Genomic_DNA"/>
</dbReference>
<feature type="transmembrane region" description="Helical" evidence="6">
    <location>
        <begin position="338"/>
        <end position="357"/>
    </location>
</feature>
<evidence type="ECO:0000256" key="6">
    <source>
        <dbReference type="SAM" id="Phobius"/>
    </source>
</evidence>
<keyword evidence="3 6" id="KW-0812">Transmembrane</keyword>
<feature type="transmembrane region" description="Helical" evidence="6">
    <location>
        <begin position="306"/>
        <end position="326"/>
    </location>
</feature>
<feature type="transmembrane region" description="Helical" evidence="6">
    <location>
        <begin position="52"/>
        <end position="72"/>
    </location>
</feature>
<dbReference type="GO" id="GO:0016020">
    <property type="term" value="C:membrane"/>
    <property type="evidence" value="ECO:0007669"/>
    <property type="project" value="UniProtKB-SubCell"/>
</dbReference>
<dbReference type="SUPFAM" id="SSF161070">
    <property type="entry name" value="SNF-like"/>
    <property type="match status" value="1"/>
</dbReference>
<feature type="transmembrane region" description="Helical" evidence="6">
    <location>
        <begin position="107"/>
        <end position="125"/>
    </location>
</feature>
<dbReference type="PROSITE" id="PS50267">
    <property type="entry name" value="NA_NEUROTRAN_SYMP_3"/>
    <property type="match status" value="1"/>
</dbReference>
<dbReference type="AlphaFoldDB" id="A0AAV3UD67"/>
<dbReference type="InterPro" id="IPR000175">
    <property type="entry name" value="Na/ntran_symport"/>
</dbReference>
<evidence type="ECO:0000256" key="3">
    <source>
        <dbReference type="ARBA" id="ARBA00022692"/>
    </source>
</evidence>
<dbReference type="InterPro" id="IPR037272">
    <property type="entry name" value="SNS_sf"/>
</dbReference>
<proteinExistence type="predicted"/>
<dbReference type="Pfam" id="PF00209">
    <property type="entry name" value="SNF"/>
    <property type="match status" value="2"/>
</dbReference>
<keyword evidence="4 6" id="KW-1133">Transmembrane helix</keyword>
<gene>
    <name evidence="7" type="ORF">GCM10025751_08960</name>
</gene>
<feature type="transmembrane region" description="Helical" evidence="6">
    <location>
        <begin position="6"/>
        <end position="32"/>
    </location>
</feature>
<dbReference type="InterPro" id="IPR047218">
    <property type="entry name" value="YocR/YhdH-like"/>
</dbReference>
<feature type="transmembrane region" description="Helical" evidence="6">
    <location>
        <begin position="184"/>
        <end position="204"/>
    </location>
</feature>
<name>A0AAV3UD67_9EURY</name>
<keyword evidence="5 6" id="KW-0472">Membrane</keyword>
<evidence type="ECO:0000313" key="7">
    <source>
        <dbReference type="EMBL" id="GAA5043752.1"/>
    </source>
</evidence>
<comment type="caution">
    <text evidence="7">The sequence shown here is derived from an EMBL/GenBank/DDBJ whole genome shotgun (WGS) entry which is preliminary data.</text>
</comment>
<sequence>MSAENGGAAFLVVYLIAAALIGLPAILAEFVVGRETKKNVVDAFRNLGGPAAALIGVLGLFTGFWLLSYYSVVGGWVIQYMTGSLTGAYFGGPEAYFGQISEGTGTILFHAIFMVVTIGIVAAGVEKGIEVGTKIMVPSIAILMIGMAAWAFTLDGAGAGYEYFLSPDFSVIAENYQSIIPDAVGQALFSLSLGMGAMVTYASYLDGDDNLLSDGISITVLNTFVGVLAGFVVFPLLFAQNIDPGDAGAGAVFVTLAQAFAELPAGRIIGFVFFLVLLIAALSSAISLLEVVVSYFVDNFDVSRPILTVGIGTVVFLLGVPSALSIDTFTMFDMIANNILLPLGVVLTILFVGWIYGGGAVAELRRGLGSTSGFGPVWLWHIRTVVFLAVLGTLALSIMTFMSA</sequence>
<dbReference type="CDD" id="cd10336">
    <property type="entry name" value="SLC6sbd_Tyt1-Like"/>
    <property type="match status" value="1"/>
</dbReference>
<dbReference type="PANTHER" id="PTHR42948:SF1">
    <property type="entry name" value="TRANSPORTER"/>
    <property type="match status" value="1"/>
</dbReference>
<feature type="transmembrane region" description="Helical" evidence="6">
    <location>
        <begin position="216"/>
        <end position="238"/>
    </location>
</feature>
<organism evidence="7 8">
    <name type="scientific">Haladaptatus pallidirubidus</name>
    <dbReference type="NCBI Taxonomy" id="1008152"/>
    <lineage>
        <taxon>Archaea</taxon>
        <taxon>Methanobacteriati</taxon>
        <taxon>Methanobacteriota</taxon>
        <taxon>Stenosarchaea group</taxon>
        <taxon>Halobacteria</taxon>
        <taxon>Halobacteriales</taxon>
        <taxon>Haladaptataceae</taxon>
        <taxon>Haladaptatus</taxon>
    </lineage>
</organism>
<accession>A0AAV3UD67</accession>
<evidence type="ECO:0000256" key="2">
    <source>
        <dbReference type="ARBA" id="ARBA00022448"/>
    </source>
</evidence>
<feature type="transmembrane region" description="Helical" evidence="6">
    <location>
        <begin position="268"/>
        <end position="286"/>
    </location>
</feature>
<dbReference type="NCBIfam" id="NF037979">
    <property type="entry name" value="Na_transp"/>
    <property type="match status" value="1"/>
</dbReference>
<dbReference type="PANTHER" id="PTHR42948">
    <property type="entry name" value="TRANSPORTER"/>
    <property type="match status" value="1"/>
</dbReference>
<evidence type="ECO:0000256" key="1">
    <source>
        <dbReference type="ARBA" id="ARBA00004141"/>
    </source>
</evidence>
<evidence type="ECO:0000313" key="8">
    <source>
        <dbReference type="Proteomes" id="UP001501729"/>
    </source>
</evidence>
<protein>
    <submittedName>
        <fullName evidence="7">Sodium-dependent transporter</fullName>
    </submittedName>
</protein>
<feature type="transmembrane region" description="Helical" evidence="6">
    <location>
        <begin position="377"/>
        <end position="402"/>
    </location>
</feature>
<evidence type="ECO:0000256" key="4">
    <source>
        <dbReference type="ARBA" id="ARBA00022989"/>
    </source>
</evidence>